<dbReference type="SUPFAM" id="SSF54106">
    <property type="entry name" value="LysM domain"/>
    <property type="match status" value="2"/>
</dbReference>
<dbReference type="STRING" id="403673.A0A177WXF2"/>
<dbReference type="PANTHER" id="PTHR34997:SF1">
    <property type="entry name" value="PEPTIDOGLYCAN-BINDING LYSIN DOMAIN"/>
    <property type="match status" value="1"/>
</dbReference>
<dbReference type="GO" id="GO:0008061">
    <property type="term" value="F:chitin binding"/>
    <property type="evidence" value="ECO:0007669"/>
    <property type="project" value="UniProtKB-KW"/>
</dbReference>
<evidence type="ECO:0000256" key="1">
    <source>
        <dbReference type="ARBA" id="ARBA00022669"/>
    </source>
</evidence>
<evidence type="ECO:0000256" key="2">
    <source>
        <dbReference type="ARBA" id="ARBA00023026"/>
    </source>
</evidence>
<dbReference type="Pfam" id="PF01476">
    <property type="entry name" value="LysM"/>
    <property type="match status" value="2"/>
</dbReference>
<dbReference type="SMART" id="SM00257">
    <property type="entry name" value="LysM"/>
    <property type="match status" value="2"/>
</dbReference>
<reference evidence="4 5" key="2">
    <citation type="submission" date="2016-05" db="EMBL/GenBank/DDBJ databases">
        <title>Lineage-specific infection strategies underlie the spectrum of fungal disease in amphibians.</title>
        <authorList>
            <person name="Cuomo C.A."/>
            <person name="Farrer R.A."/>
            <person name="James T."/>
            <person name="Longcore J."/>
            <person name="Birren B."/>
        </authorList>
    </citation>
    <scope>NUCLEOTIDE SEQUENCE [LARGE SCALE GENOMIC DNA]</scope>
    <source>
        <strain evidence="4 5">JEL423</strain>
    </source>
</reference>
<dbReference type="PANTHER" id="PTHR34997">
    <property type="entry name" value="AM15"/>
    <property type="match status" value="1"/>
</dbReference>
<organism evidence="4 5">
    <name type="scientific">Batrachochytrium dendrobatidis (strain JEL423)</name>
    <dbReference type="NCBI Taxonomy" id="403673"/>
    <lineage>
        <taxon>Eukaryota</taxon>
        <taxon>Fungi</taxon>
        <taxon>Fungi incertae sedis</taxon>
        <taxon>Chytridiomycota</taxon>
        <taxon>Chytridiomycota incertae sedis</taxon>
        <taxon>Chytridiomycetes</taxon>
        <taxon>Rhizophydiales</taxon>
        <taxon>Rhizophydiales incertae sedis</taxon>
        <taxon>Batrachochytrium</taxon>
    </lineage>
</organism>
<evidence type="ECO:0000259" key="3">
    <source>
        <dbReference type="PROSITE" id="PS51782"/>
    </source>
</evidence>
<dbReference type="InterPro" id="IPR052210">
    <property type="entry name" value="LysM1-like"/>
</dbReference>
<dbReference type="Gene3D" id="3.10.350.10">
    <property type="entry name" value="LysM domain"/>
    <property type="match status" value="2"/>
</dbReference>
<dbReference type="CDD" id="cd00118">
    <property type="entry name" value="LysM"/>
    <property type="match status" value="1"/>
</dbReference>
<accession>A0A177WXF2</accession>
<dbReference type="OrthoDB" id="2128882at2759"/>
<keyword evidence="1" id="KW-0147">Chitin-binding</keyword>
<dbReference type="VEuPathDB" id="FungiDB:BDEG_27550"/>
<evidence type="ECO:0000313" key="4">
    <source>
        <dbReference type="EMBL" id="OAJ44305.1"/>
    </source>
</evidence>
<dbReference type="InterPro" id="IPR036779">
    <property type="entry name" value="LysM_dom_sf"/>
</dbReference>
<dbReference type="Proteomes" id="UP000077115">
    <property type="component" value="Unassembled WGS sequence"/>
</dbReference>
<gene>
    <name evidence="4" type="ORF">BDEG_27550</name>
</gene>
<protein>
    <recommendedName>
        <fullName evidence="3">LysM domain-containing protein</fullName>
    </recommendedName>
</protein>
<evidence type="ECO:0000313" key="5">
    <source>
        <dbReference type="Proteomes" id="UP000077115"/>
    </source>
</evidence>
<proteinExistence type="predicted"/>
<dbReference type="AlphaFoldDB" id="A0A177WXF2"/>
<name>A0A177WXF2_BATDL</name>
<dbReference type="PROSITE" id="PS51782">
    <property type="entry name" value="LYSM"/>
    <property type="match status" value="2"/>
</dbReference>
<sequence>MILSSIVCDGLPESNRFHESSSMLSSTNMPSVYGTIFKKNSLDSNSNQEAPVCPNIYVTINGDDCNSVAKRFNFSTASLLEINYPVLDCTNLTPGILLTDYNLIVGSPICIYCNSRFPICHPTTPLPPNVPPPPPLSSCQKTYTVVAGDSCWQIAATLKTTVDNIQRLNNWLSCYTQYIYPTQILCVG</sequence>
<keyword evidence="2" id="KW-0843">Virulence</keyword>
<feature type="domain" description="LysM" evidence="3">
    <location>
        <begin position="55"/>
        <end position="100"/>
    </location>
</feature>
<dbReference type="EMBL" id="DS022312">
    <property type="protein sequence ID" value="OAJ44305.1"/>
    <property type="molecule type" value="Genomic_DNA"/>
</dbReference>
<feature type="domain" description="LysM" evidence="3">
    <location>
        <begin position="141"/>
        <end position="187"/>
    </location>
</feature>
<dbReference type="InterPro" id="IPR018392">
    <property type="entry name" value="LysM"/>
</dbReference>
<reference evidence="4 5" key="1">
    <citation type="submission" date="2006-10" db="EMBL/GenBank/DDBJ databases">
        <title>The Genome Sequence of Batrachochytrium dendrobatidis JEL423.</title>
        <authorList>
            <consortium name="The Broad Institute Genome Sequencing Platform"/>
            <person name="Birren B."/>
            <person name="Lander E."/>
            <person name="Galagan J."/>
            <person name="Cuomo C."/>
            <person name="Devon K."/>
            <person name="Jaffe D."/>
            <person name="Butler J."/>
            <person name="Alvarez P."/>
            <person name="Gnerre S."/>
            <person name="Grabherr M."/>
            <person name="Kleber M."/>
            <person name="Mauceli E."/>
            <person name="Brockman W."/>
            <person name="Young S."/>
            <person name="LaButti K."/>
            <person name="Sykes S."/>
            <person name="DeCaprio D."/>
            <person name="Crawford M."/>
            <person name="Koehrsen M."/>
            <person name="Engels R."/>
            <person name="Montgomery P."/>
            <person name="Pearson M."/>
            <person name="Howarth C."/>
            <person name="Larson L."/>
            <person name="White J."/>
            <person name="O'Leary S."/>
            <person name="Kodira C."/>
            <person name="Zeng Q."/>
            <person name="Yandava C."/>
            <person name="Alvarado L."/>
            <person name="Longcore J."/>
            <person name="James T."/>
        </authorList>
    </citation>
    <scope>NUCLEOTIDE SEQUENCE [LARGE SCALE GENOMIC DNA]</scope>
    <source>
        <strain evidence="4 5">JEL423</strain>
    </source>
</reference>